<gene>
    <name evidence="2" type="ORF">Drose_04475</name>
</gene>
<proteinExistence type="predicted"/>
<reference evidence="2" key="1">
    <citation type="submission" date="2021-04" db="EMBL/GenBank/DDBJ databases">
        <title>Biosynthetic gene clusters of Dactylosporangioum roseum.</title>
        <authorList>
            <person name="Hartkoorn R.C."/>
            <person name="Beaudoing E."/>
            <person name="Hot D."/>
            <person name="Moureu S."/>
        </authorList>
    </citation>
    <scope>NUCLEOTIDE SEQUENCE</scope>
    <source>
        <strain evidence="2">NRRL B-16295</strain>
    </source>
</reference>
<keyword evidence="3" id="KW-1185">Reference proteome</keyword>
<dbReference type="Proteomes" id="UP001058271">
    <property type="component" value="Chromosome"/>
</dbReference>
<organism evidence="2 3">
    <name type="scientific">Dactylosporangium roseum</name>
    <dbReference type="NCBI Taxonomy" id="47989"/>
    <lineage>
        <taxon>Bacteria</taxon>
        <taxon>Bacillati</taxon>
        <taxon>Actinomycetota</taxon>
        <taxon>Actinomycetes</taxon>
        <taxon>Micromonosporales</taxon>
        <taxon>Micromonosporaceae</taxon>
        <taxon>Dactylosporangium</taxon>
    </lineage>
</organism>
<evidence type="ECO:0000313" key="3">
    <source>
        <dbReference type="Proteomes" id="UP001058271"/>
    </source>
</evidence>
<evidence type="ECO:0000256" key="1">
    <source>
        <dbReference type="SAM" id="Coils"/>
    </source>
</evidence>
<accession>A0ABY5Z957</accession>
<feature type="coiled-coil region" evidence="1">
    <location>
        <begin position="36"/>
        <end position="84"/>
    </location>
</feature>
<name>A0ABY5Z957_9ACTN</name>
<keyword evidence="1" id="KW-0175">Coiled coil</keyword>
<sequence>MSECDCGACNMRRGAERFRLAWRSARQRAMNHLLALVESDEKRDELEAELRHLYSLHEHTVEERDEARAEVVRLGRALQKAADDQCGCLGTMEV</sequence>
<dbReference type="EMBL" id="CP073721">
    <property type="protein sequence ID" value="UWZ37545.1"/>
    <property type="molecule type" value="Genomic_DNA"/>
</dbReference>
<dbReference type="RefSeq" id="WP_260726902.1">
    <property type="nucleotide sequence ID" value="NZ_BAAABS010000070.1"/>
</dbReference>
<evidence type="ECO:0000313" key="2">
    <source>
        <dbReference type="EMBL" id="UWZ37545.1"/>
    </source>
</evidence>
<protein>
    <submittedName>
        <fullName evidence="2">Uncharacterized protein</fullName>
    </submittedName>
</protein>